<reference evidence="1" key="1">
    <citation type="submission" date="2024-03" db="EMBL/GenBank/DDBJ databases">
        <title>Diverse circular DNA viruses in blood, oral, and fecal samples of captive lemurs.</title>
        <authorList>
            <person name="Paietta E.N."/>
            <person name="Kraberger S."/>
            <person name="Lund M.C."/>
            <person name="Custer J.M."/>
            <person name="Vargas K.M."/>
            <person name="Ehmke E.E."/>
            <person name="Yoder A.D."/>
            <person name="Varsani A."/>
        </authorList>
    </citation>
    <scope>NUCLEOTIDE SEQUENCE</scope>
    <source>
        <strain evidence="1">Duke_21_55</strain>
        <strain evidence="2">Duke_24SF_752</strain>
        <strain evidence="3">Duke_25FS_77</strain>
        <strain evidence="4">Duke_28FS_57</strain>
    </source>
</reference>
<dbReference type="EMBL" id="PP511662">
    <property type="protein sequence ID" value="XCD06361.1"/>
    <property type="molecule type" value="Genomic_DNA"/>
</dbReference>
<sequence length="110" mass="12917">MEEIDEKKLVEQVRTEFDCKLKAWDFVQSVRQAVEDEDWTRYGDCPYIDKISINQIKACYERIKNGEQFSKCSIWNSERGSCGKCFRTMGSSSRRSARLGGQYLRGEQRK</sequence>
<evidence type="ECO:0000313" key="3">
    <source>
        <dbReference type="EMBL" id="XCD06361.1"/>
    </source>
</evidence>
<accession>A0AAU8AYX5</accession>
<evidence type="ECO:0000313" key="1">
    <source>
        <dbReference type="EMBL" id="XCD03953.1"/>
    </source>
</evidence>
<evidence type="ECO:0000313" key="4">
    <source>
        <dbReference type="EMBL" id="XCD07753.1"/>
    </source>
</evidence>
<proteinExistence type="predicted"/>
<evidence type="ECO:0000313" key="2">
    <source>
        <dbReference type="EMBL" id="XCD05870.1"/>
    </source>
</evidence>
<dbReference type="EMBL" id="PP511604">
    <property type="protein sequence ID" value="XCD05870.1"/>
    <property type="molecule type" value="Genomic_DNA"/>
</dbReference>
<dbReference type="EMBL" id="PP511405">
    <property type="protein sequence ID" value="XCD03953.1"/>
    <property type="molecule type" value="Genomic_DNA"/>
</dbReference>
<name>A0AAU8AYX5_9VIRU</name>
<dbReference type="EMBL" id="PP511807">
    <property type="protein sequence ID" value="XCD07753.1"/>
    <property type="molecule type" value="Genomic_DNA"/>
</dbReference>
<organism evidence="1">
    <name type="scientific">Dulem virus 211</name>
    <dbReference type="NCBI Taxonomy" id="3145688"/>
    <lineage>
        <taxon>Viruses</taxon>
        <taxon>Monodnaviria</taxon>
        <taxon>Sangervirae</taxon>
        <taxon>Phixviricota</taxon>
        <taxon>Malgrandaviricetes</taxon>
        <taxon>Petitvirales</taxon>
        <taxon>Microviridae</taxon>
        <taxon>Microvirus</taxon>
    </lineage>
</organism>
<protein>
    <submittedName>
        <fullName evidence="1">Uncharacterized protein</fullName>
    </submittedName>
</protein>